<name>M1WMS4_PSEP2</name>
<feature type="domain" description="N-acetyltransferase" evidence="3">
    <location>
        <begin position="5"/>
        <end position="148"/>
    </location>
</feature>
<evidence type="ECO:0000313" key="5">
    <source>
        <dbReference type="Proteomes" id="UP000011724"/>
    </source>
</evidence>
<dbReference type="PANTHER" id="PTHR43800:SF1">
    <property type="entry name" value="PEPTIDYL-LYSINE N-ACETYLTRANSFERASE YJAB"/>
    <property type="match status" value="1"/>
</dbReference>
<dbReference type="PROSITE" id="PS51186">
    <property type="entry name" value="GNAT"/>
    <property type="match status" value="1"/>
</dbReference>
<dbReference type="STRING" id="1322246.BN4_12697"/>
<evidence type="ECO:0000256" key="1">
    <source>
        <dbReference type="ARBA" id="ARBA00022679"/>
    </source>
</evidence>
<sequence length="148" mass="16332">MEGTLMIVPAREGDFSEIVEVWEASVRATHLFLSEEDIQYYKQLILNEYLAAVTLFCAKDDQGVIQGFLGTSGQSIEMLFLAPRARGSGLGRKLVLFATDELGATKVDVNEQNPAAVGFYEHMGFKTTGRSPVDGMGKPFPLLHMEKE</sequence>
<dbReference type="EC" id="2.3.1.-" evidence="4"/>
<dbReference type="KEGG" id="dpi:BN4_12697"/>
<dbReference type="BioCyc" id="DPIE1322246:BN4_RS13545-MONOMER"/>
<dbReference type="PATRIC" id="fig|879567.3.peg.2889"/>
<dbReference type="AlphaFoldDB" id="M1WMS4"/>
<dbReference type="PANTHER" id="PTHR43800">
    <property type="entry name" value="PEPTIDYL-LYSINE N-ACETYLTRANSFERASE YJAB"/>
    <property type="match status" value="1"/>
</dbReference>
<gene>
    <name evidence="4" type="primary">yjaB</name>
    <name evidence="4" type="ordered locus">BN4_12697</name>
</gene>
<evidence type="ECO:0000313" key="4">
    <source>
        <dbReference type="EMBL" id="CCH49930.1"/>
    </source>
</evidence>
<evidence type="ECO:0000259" key="3">
    <source>
        <dbReference type="PROSITE" id="PS51186"/>
    </source>
</evidence>
<reference evidence="5" key="2">
    <citation type="journal article" date="2013" name="Stand. Genomic Sci.">
        <title>Complete genome sequence of Desulfocapsa sulfexigens, a marine deltaproteobacterium specialized in disproportionating inorganic sulfur compounds.</title>
        <authorList>
            <person name="Finster K.W."/>
            <person name="Kjeldsen K.U."/>
            <person name="Kube M."/>
            <person name="Reinhardt R."/>
            <person name="Mussmann M."/>
            <person name="Amann R."/>
            <person name="Schreiber L."/>
        </authorList>
    </citation>
    <scope>NUCLEOTIDE SEQUENCE [LARGE SCALE GENOMIC DNA]</scope>
    <source>
        <strain evidence="5">DSM 10523 / SB164P1</strain>
    </source>
</reference>
<dbReference type="HOGENOM" id="CLU_013985_21_0_7"/>
<reference evidence="4 5" key="1">
    <citation type="journal article" date="2013" name="PLoS ONE">
        <title>The first genomic and proteomic characterization of a deep-sea sulfate reducer: insights into the piezophilic lifestyle of Desulfovibrio piezophilus.</title>
        <authorList>
            <person name="Pradel N."/>
            <person name="Ji B."/>
            <person name="Gimenez G."/>
            <person name="Talla E."/>
            <person name="Lenoble P."/>
            <person name="Garel M."/>
            <person name="Tamburini C."/>
            <person name="Fourquet P."/>
            <person name="Lebrun R."/>
            <person name="Bertin P."/>
            <person name="Denis Y."/>
            <person name="Pophillat M."/>
            <person name="Barbe V."/>
            <person name="Ollivier B."/>
            <person name="Dolla A."/>
        </authorList>
    </citation>
    <scope>NUCLEOTIDE SEQUENCE [LARGE SCALE GENOMIC DNA]</scope>
    <source>
        <strain evidence="5">DSM 10523 / SB164P1</strain>
    </source>
</reference>
<accession>M1WMS4</accession>
<dbReference type="Pfam" id="PF13673">
    <property type="entry name" value="Acetyltransf_10"/>
    <property type="match status" value="1"/>
</dbReference>
<keyword evidence="5" id="KW-1185">Reference proteome</keyword>
<dbReference type="SUPFAM" id="SSF55729">
    <property type="entry name" value="Acyl-CoA N-acyltransferases (Nat)"/>
    <property type="match status" value="1"/>
</dbReference>
<dbReference type="EMBL" id="FO203427">
    <property type="protein sequence ID" value="CCH49930.1"/>
    <property type="molecule type" value="Genomic_DNA"/>
</dbReference>
<dbReference type="InterPro" id="IPR016181">
    <property type="entry name" value="Acyl_CoA_acyltransferase"/>
</dbReference>
<protein>
    <submittedName>
        <fullName evidence="4">Uncharacterized N-acetyltransferase yjaB</fullName>
        <ecNumber evidence="4">2.3.1.-</ecNumber>
    </submittedName>
</protein>
<keyword evidence="1 4" id="KW-0808">Transferase</keyword>
<proteinExistence type="predicted"/>
<dbReference type="GO" id="GO:0016747">
    <property type="term" value="F:acyltransferase activity, transferring groups other than amino-acyl groups"/>
    <property type="evidence" value="ECO:0007669"/>
    <property type="project" value="InterPro"/>
</dbReference>
<dbReference type="Gene3D" id="3.40.630.30">
    <property type="match status" value="1"/>
</dbReference>
<dbReference type="CDD" id="cd04301">
    <property type="entry name" value="NAT_SF"/>
    <property type="match status" value="1"/>
</dbReference>
<dbReference type="Proteomes" id="UP000011724">
    <property type="component" value="Chromosome"/>
</dbReference>
<evidence type="ECO:0000256" key="2">
    <source>
        <dbReference type="ARBA" id="ARBA00023315"/>
    </source>
</evidence>
<organism evidence="4 5">
    <name type="scientific">Pseudodesulfovibrio piezophilus (strain DSM 21447 / JCM 15486 / C1TLV30)</name>
    <name type="common">Desulfovibrio piezophilus</name>
    <dbReference type="NCBI Taxonomy" id="1322246"/>
    <lineage>
        <taxon>Bacteria</taxon>
        <taxon>Pseudomonadati</taxon>
        <taxon>Thermodesulfobacteriota</taxon>
        <taxon>Desulfovibrionia</taxon>
        <taxon>Desulfovibrionales</taxon>
        <taxon>Desulfovibrionaceae</taxon>
    </lineage>
</organism>
<dbReference type="eggNOG" id="COG0456">
    <property type="taxonomic scope" value="Bacteria"/>
</dbReference>
<dbReference type="InterPro" id="IPR000182">
    <property type="entry name" value="GNAT_dom"/>
</dbReference>
<keyword evidence="2 4" id="KW-0012">Acyltransferase</keyword>